<keyword evidence="3" id="KW-1185">Reference proteome</keyword>
<dbReference type="GO" id="GO:0006487">
    <property type="term" value="P:protein N-linked glycosylation"/>
    <property type="evidence" value="ECO:0007669"/>
    <property type="project" value="TreeGrafter"/>
</dbReference>
<name>A0AAI8YGF1_9PEZI</name>
<keyword evidence="1" id="KW-1133">Transmembrane helix</keyword>
<dbReference type="GO" id="GO:0005789">
    <property type="term" value="C:endoplasmic reticulum membrane"/>
    <property type="evidence" value="ECO:0007669"/>
    <property type="project" value="InterPro"/>
</dbReference>
<sequence length="261" mass="29353">MATPSPAKRNGSDYDARLHHRDRDLDSQPQPPAVAVSLLQPRVAVALGVPKRWHHTLSACRLLSMFPSFWWGIRLVARFLLAEMLRVSNRQSSLNDSETTRRLTETALAAVWCGASAYLAFFFTDCLMSRWLINYTPHATVVRLCTISCVFAYLTSWVVYLTGGTEDPGLLLPAWIVIATILTTCYHFTQRKIKIRKETFASISMFSVASFISMVALLLHSHFTRLEAPHVPLVAFTKRTCEVVGHFVIHVLGVKYDMAGL</sequence>
<dbReference type="PANTHER" id="PTHR28147:SF1">
    <property type="entry name" value="N-GLYCOSYLATION PROTEIN EOS1"/>
    <property type="match status" value="1"/>
</dbReference>
<evidence type="ECO:0000256" key="1">
    <source>
        <dbReference type="SAM" id="Phobius"/>
    </source>
</evidence>
<evidence type="ECO:0000313" key="2">
    <source>
        <dbReference type="EMBL" id="CAJ2503915.1"/>
    </source>
</evidence>
<dbReference type="InterPro" id="IPR021100">
    <property type="entry name" value="N-glycosylation_EOS1"/>
</dbReference>
<keyword evidence="1" id="KW-0472">Membrane</keyword>
<reference evidence="2" key="1">
    <citation type="submission" date="2023-10" db="EMBL/GenBank/DDBJ databases">
        <authorList>
            <person name="Hackl T."/>
        </authorList>
    </citation>
    <scope>NUCLEOTIDE SEQUENCE</scope>
</reference>
<dbReference type="Pfam" id="PF12326">
    <property type="entry name" value="EOS1"/>
    <property type="match status" value="1"/>
</dbReference>
<proteinExistence type="predicted"/>
<dbReference type="PANTHER" id="PTHR28147">
    <property type="entry name" value="N-GLYCOSYLATION PROTEIN EOS1"/>
    <property type="match status" value="1"/>
</dbReference>
<comment type="caution">
    <text evidence="2">The sequence shown here is derived from an EMBL/GenBank/DDBJ whole genome shotgun (WGS) entry which is preliminary data.</text>
</comment>
<accession>A0AAI8YGF1</accession>
<protein>
    <submittedName>
        <fullName evidence="2">Uu.00g113090.m01.CDS01</fullName>
    </submittedName>
</protein>
<dbReference type="GO" id="GO:0034599">
    <property type="term" value="P:cellular response to oxidative stress"/>
    <property type="evidence" value="ECO:0007669"/>
    <property type="project" value="InterPro"/>
</dbReference>
<evidence type="ECO:0000313" key="3">
    <source>
        <dbReference type="Proteomes" id="UP001295740"/>
    </source>
</evidence>
<dbReference type="AlphaFoldDB" id="A0AAI8YGF1"/>
<dbReference type="Proteomes" id="UP001295740">
    <property type="component" value="Unassembled WGS sequence"/>
</dbReference>
<feature type="transmembrane region" description="Helical" evidence="1">
    <location>
        <begin position="107"/>
        <end position="128"/>
    </location>
</feature>
<feature type="transmembrane region" description="Helical" evidence="1">
    <location>
        <begin position="140"/>
        <end position="163"/>
    </location>
</feature>
<organism evidence="2 3">
    <name type="scientific">Anthostomella pinea</name>
    <dbReference type="NCBI Taxonomy" id="933095"/>
    <lineage>
        <taxon>Eukaryota</taxon>
        <taxon>Fungi</taxon>
        <taxon>Dikarya</taxon>
        <taxon>Ascomycota</taxon>
        <taxon>Pezizomycotina</taxon>
        <taxon>Sordariomycetes</taxon>
        <taxon>Xylariomycetidae</taxon>
        <taxon>Xylariales</taxon>
        <taxon>Xylariaceae</taxon>
        <taxon>Anthostomella</taxon>
    </lineage>
</organism>
<keyword evidence="1" id="KW-0812">Transmembrane</keyword>
<gene>
    <name evidence="2" type="ORF">KHLLAP_LOCUS4383</name>
</gene>
<dbReference type="EMBL" id="CAUWAG010000006">
    <property type="protein sequence ID" value="CAJ2503915.1"/>
    <property type="molecule type" value="Genomic_DNA"/>
</dbReference>
<feature type="transmembrane region" description="Helical" evidence="1">
    <location>
        <begin position="169"/>
        <end position="188"/>
    </location>
</feature>
<feature type="transmembrane region" description="Helical" evidence="1">
    <location>
        <begin position="200"/>
        <end position="219"/>
    </location>
</feature>